<proteinExistence type="predicted"/>
<dbReference type="AlphaFoldDB" id="A0AAV4MB86"/>
<evidence type="ECO:0000313" key="1">
    <source>
        <dbReference type="EMBL" id="GIX69125.1"/>
    </source>
</evidence>
<reference evidence="1 2" key="1">
    <citation type="submission" date="2021-06" db="EMBL/GenBank/DDBJ databases">
        <title>Caerostris darwini draft genome.</title>
        <authorList>
            <person name="Kono N."/>
            <person name="Arakawa K."/>
        </authorList>
    </citation>
    <scope>NUCLEOTIDE SEQUENCE [LARGE SCALE GENOMIC DNA]</scope>
</reference>
<organism evidence="1 2">
    <name type="scientific">Caerostris darwini</name>
    <dbReference type="NCBI Taxonomy" id="1538125"/>
    <lineage>
        <taxon>Eukaryota</taxon>
        <taxon>Metazoa</taxon>
        <taxon>Ecdysozoa</taxon>
        <taxon>Arthropoda</taxon>
        <taxon>Chelicerata</taxon>
        <taxon>Arachnida</taxon>
        <taxon>Araneae</taxon>
        <taxon>Araneomorphae</taxon>
        <taxon>Entelegynae</taxon>
        <taxon>Araneoidea</taxon>
        <taxon>Araneidae</taxon>
        <taxon>Caerostris</taxon>
    </lineage>
</organism>
<sequence>MYSNRISKRADPINKLERRKKRVIHLSPRDSIRRDKWRENENPAMRNDTGEGLSKHLSAKMIDLVLATLSTLSVADPTPSPWHSGHFIISYRLSGVVYCRTGCT</sequence>
<keyword evidence="2" id="KW-1185">Reference proteome</keyword>
<name>A0AAV4MB86_9ARAC</name>
<dbReference type="EMBL" id="BPLQ01000233">
    <property type="protein sequence ID" value="GIX69125.1"/>
    <property type="molecule type" value="Genomic_DNA"/>
</dbReference>
<accession>A0AAV4MB86</accession>
<protein>
    <submittedName>
        <fullName evidence="1">Uncharacterized protein</fullName>
    </submittedName>
</protein>
<comment type="caution">
    <text evidence="1">The sequence shown here is derived from an EMBL/GenBank/DDBJ whole genome shotgun (WGS) entry which is preliminary data.</text>
</comment>
<dbReference type="Proteomes" id="UP001054837">
    <property type="component" value="Unassembled WGS sequence"/>
</dbReference>
<gene>
    <name evidence="1" type="ORF">CDAR_486131</name>
</gene>
<evidence type="ECO:0000313" key="2">
    <source>
        <dbReference type="Proteomes" id="UP001054837"/>
    </source>
</evidence>